<dbReference type="SUPFAM" id="SSF56112">
    <property type="entry name" value="Protein kinase-like (PK-like)"/>
    <property type="match status" value="1"/>
</dbReference>
<dbReference type="InterPro" id="IPR000719">
    <property type="entry name" value="Prot_kinase_dom"/>
</dbReference>
<feature type="compositionally biased region" description="Polar residues" evidence="7">
    <location>
        <begin position="138"/>
        <end position="157"/>
    </location>
</feature>
<evidence type="ECO:0000313" key="9">
    <source>
        <dbReference type="EMBL" id="KAL3795516.1"/>
    </source>
</evidence>
<feature type="region of interest" description="Disordered" evidence="7">
    <location>
        <begin position="1"/>
        <end position="157"/>
    </location>
</feature>
<dbReference type="GO" id="GO:1990904">
    <property type="term" value="C:ribonucleoprotein complex"/>
    <property type="evidence" value="ECO:0007669"/>
    <property type="project" value="UniProtKB-KW"/>
</dbReference>
<comment type="subcellular location">
    <subcellularLocation>
        <location evidence="1">Nucleus</location>
        <location evidence="1">Nucleolus</location>
    </subcellularLocation>
</comment>
<keyword evidence="5" id="KW-0687">Ribonucleoprotein</keyword>
<accession>A0ABD3Q7J1</accession>
<dbReference type="Proteomes" id="UP001530400">
    <property type="component" value="Unassembled WGS sequence"/>
</dbReference>
<name>A0ABD3Q7J1_9STRA</name>
<feature type="compositionally biased region" description="Polar residues" evidence="7">
    <location>
        <begin position="838"/>
        <end position="865"/>
    </location>
</feature>
<dbReference type="Pfam" id="PF00069">
    <property type="entry name" value="Pkinase"/>
    <property type="match status" value="2"/>
</dbReference>
<comment type="similarity">
    <text evidence="6">Belongs to the MPP10 family.</text>
</comment>
<evidence type="ECO:0000256" key="4">
    <source>
        <dbReference type="ARBA" id="ARBA00023242"/>
    </source>
</evidence>
<feature type="region of interest" description="Disordered" evidence="7">
    <location>
        <begin position="835"/>
        <end position="867"/>
    </location>
</feature>
<feature type="compositionally biased region" description="Basic and acidic residues" evidence="7">
    <location>
        <begin position="397"/>
        <end position="407"/>
    </location>
</feature>
<evidence type="ECO:0000256" key="5">
    <source>
        <dbReference type="ARBA" id="ARBA00023274"/>
    </source>
</evidence>
<feature type="compositionally biased region" description="Basic and acidic residues" evidence="7">
    <location>
        <begin position="1473"/>
        <end position="1491"/>
    </location>
</feature>
<feature type="compositionally biased region" description="Polar residues" evidence="7">
    <location>
        <begin position="544"/>
        <end position="554"/>
    </location>
</feature>
<feature type="compositionally biased region" description="Acidic residues" evidence="7">
    <location>
        <begin position="1417"/>
        <end position="1444"/>
    </location>
</feature>
<proteinExistence type="inferred from homology"/>
<feature type="compositionally biased region" description="Polar residues" evidence="7">
    <location>
        <begin position="104"/>
        <end position="127"/>
    </location>
</feature>
<organism evidence="9 10">
    <name type="scientific">Cyclotella atomus</name>
    <dbReference type="NCBI Taxonomy" id="382360"/>
    <lineage>
        <taxon>Eukaryota</taxon>
        <taxon>Sar</taxon>
        <taxon>Stramenopiles</taxon>
        <taxon>Ochrophyta</taxon>
        <taxon>Bacillariophyta</taxon>
        <taxon>Coscinodiscophyceae</taxon>
        <taxon>Thalassiosirophycidae</taxon>
        <taxon>Stephanodiscales</taxon>
        <taxon>Stephanodiscaceae</taxon>
        <taxon>Cyclotella</taxon>
    </lineage>
</organism>
<evidence type="ECO:0000256" key="3">
    <source>
        <dbReference type="ARBA" id="ARBA00022552"/>
    </source>
</evidence>
<dbReference type="PANTHER" id="PTHR17039">
    <property type="entry name" value="U3 SMALL NUCLEOLAR RIBONUCLEOPROTEIN PROTEIN MPP10"/>
    <property type="match status" value="1"/>
</dbReference>
<feature type="compositionally biased region" description="Acidic residues" evidence="7">
    <location>
        <begin position="1135"/>
        <end position="1150"/>
    </location>
</feature>
<keyword evidence="2" id="KW-0690">Ribosome biogenesis</keyword>
<evidence type="ECO:0000256" key="7">
    <source>
        <dbReference type="SAM" id="MobiDB-lite"/>
    </source>
</evidence>
<dbReference type="Gene3D" id="1.10.510.10">
    <property type="entry name" value="Transferase(Phosphotransferase) domain 1"/>
    <property type="match status" value="2"/>
</dbReference>
<feature type="compositionally biased region" description="Basic and acidic residues" evidence="7">
    <location>
        <begin position="1208"/>
        <end position="1219"/>
    </location>
</feature>
<feature type="compositionally biased region" description="Basic and acidic residues" evidence="7">
    <location>
        <begin position="1385"/>
        <end position="1416"/>
    </location>
</feature>
<feature type="region of interest" description="Disordered" evidence="7">
    <location>
        <begin position="1135"/>
        <end position="1182"/>
    </location>
</feature>
<feature type="compositionally biased region" description="Basic residues" evidence="7">
    <location>
        <begin position="1281"/>
        <end position="1295"/>
    </location>
</feature>
<protein>
    <recommendedName>
        <fullName evidence="8">Protein kinase domain-containing protein</fullName>
    </recommendedName>
</protein>
<dbReference type="InterPro" id="IPR012173">
    <property type="entry name" value="Mpp10"/>
</dbReference>
<feature type="compositionally biased region" description="Acidic residues" evidence="7">
    <location>
        <begin position="1349"/>
        <end position="1362"/>
    </location>
</feature>
<gene>
    <name evidence="9" type="ORF">ACHAWO_007310</name>
</gene>
<dbReference type="EMBL" id="JALLPJ020000315">
    <property type="protein sequence ID" value="KAL3795516.1"/>
    <property type="molecule type" value="Genomic_DNA"/>
</dbReference>
<evidence type="ECO:0000256" key="6">
    <source>
        <dbReference type="ARBA" id="ARBA00029455"/>
    </source>
</evidence>
<evidence type="ECO:0000256" key="2">
    <source>
        <dbReference type="ARBA" id="ARBA00022517"/>
    </source>
</evidence>
<dbReference type="SMART" id="SM00220">
    <property type="entry name" value="S_TKc"/>
    <property type="match status" value="1"/>
</dbReference>
<dbReference type="GO" id="GO:0005730">
    <property type="term" value="C:nucleolus"/>
    <property type="evidence" value="ECO:0007669"/>
    <property type="project" value="UniProtKB-SubCell"/>
</dbReference>
<sequence>MIHSSSYPELSGMVTQAPSTPDCPPSPGGRSSTGKKMTMTRKFKSLRMKMTHRRQGSTAGSGGGEEEESYMAGNVAKPLTEDQQRIARVRQSEGGAVLEAPSSRGATTVSVVNNGNPQGASDIQQHHTQQREQYAARSPNNAANDAQRDTNFPNIHTTQGRRAPFQFISDDHFTRRVDSYDGQVIVCSDSRLPTYEVGNYLGGGVAGVVYEGKRLRPANEYPPLRVRGAGSFYPNFSSRVGSNLGSNPPIAMSMTSSSLSSVRRRVVDPQADADGVIGTGLFADVYRAVAAPGNGSKTPAALGPSGITSPYKRGNSFSDDNGGCTSFFFNCGCGGDEGFVDDGKLQGNALAMNGADHSDARQRYRAVDVASIEVPAAFSSAQEETPTNHVLVDEADAPNRSKREARALSRNAPQSAMGTNGGLYGAANDSNSLVGHSQDHESSMAPQLIEDMSETVAIKILNPVGFRLLGPEMLHKAVIVREGKLPEVKPDGSYRLTEEHVWWLINPNSRNLRSLMRKSNQPLPSHGSLSNQSVGDASEESVLNRENSNFSQLGGNIDRGSPERGLRLSLVATFVDPKTSSLRELPLPRCVEIWGHPPFASSDEEFEAMMEMLLRLNAGGSGMSRKTSRVDSAAPSSASDLAKLASKRAGSTVFCPTLSAYIAIPAIPPKYLRWLKQRRLATKEVRNMMRIGRHHNVVHLYEVLELVQDSKSTMFLILELVRGGELFDLISSNSSSKKKSAGTSANEHEATMRKFFSELASGIYFIHQCGVAHRDLKPENLLIHTKPSLKGPSSRNPDEEERTLKIADFGLSATFDLYQPMDIWPSISRGDSAASKWDGQSSAISSRGSGLLSPTSEKSTASPKSGFSPLLNKMGATALSMLTCGSMMNVCDGDGMVGDDLVDYGASQLRRMTSVVGSPHYVAPEIISQAVTENGDSARGLGEARSSKKVGYDGTKADVWSAGVILYAMLFRSLPFGEDLLRCPRFQAFQKWYNEARQLQPHLKGKRNRRAYPDYTLDPVYDEFDEQEMLGPHWFFPHEISIEGRDLIVAMLNPNPNDAEETSPEESLPCSLSGLHTLYTGVDESNSTLVDMETIWGQVDLQNNTLLPRLKKLIRKLAKSSDGDDEIRVLDMGDFSDVEEEPTNSEEENSDAGSAASNMDEGSAASNLDHDPNEQSDDDEMDDDARRIRERMEKAMAAMDESEDDFSERESEPLSKADKINAIASNAKRIEELLDSTREEMRDGFFDLHEMEAFADEEEEYLPNDAYGTEMPDDDEETSNKKKGKDKKVLPHIKARYGESDSDSEVESDDDDSNDGLTKRFKPNAVRRKNYREDDEVEALYDMYKDTHEEEFDSEDEGEVAPEDMTAADFFGKPDKKLIQRYKATHNDNDIGGKDSDDADSWDEHDFTNDVQGWRDEGEELDEPEIDANESEEEEEPFGEEHDDSEQPKKLSAHALQSKKLEQRTLQIEEDMMAEKPWRMKGESRGTDRPTDSLLDSTPEFEVAFKPPPIITAEHTASIEEVIKKRIIDEDWDDVVPRELPDIGIHKRGGGDAPEVSQEKSKLGLGELYEREYLKKTTGFDRDAHEKETEEGAAKEEMKKLFAELCSKLDALSNYHFAPRPVADDADVTKQNVPAIAMEEVLPLHVSTSRGVAPEEVFAGGKGRQSVLKGESEMDQAERNRLRNAKKSARRKARKQKLADEKLISKLQPGLGLNNPYEKRKLREELQMARASGKVVVASEHKGMLDEAAAGKEYQTSTKFFQKMQQNVEDMVRGDDQQGRGKKRRKVHDGSQATSAYKL</sequence>
<feature type="compositionally biased region" description="Basic residues" evidence="7">
    <location>
        <begin position="1319"/>
        <end position="1330"/>
    </location>
</feature>
<feature type="compositionally biased region" description="Polar residues" evidence="7">
    <location>
        <begin position="1"/>
        <end position="19"/>
    </location>
</feature>
<feature type="compositionally biased region" description="Basic and acidic residues" evidence="7">
    <location>
        <begin position="1770"/>
        <end position="1779"/>
    </location>
</feature>
<feature type="compositionally biased region" description="Polar residues" evidence="7">
    <location>
        <begin position="518"/>
        <end position="535"/>
    </location>
</feature>
<dbReference type="PROSITE" id="PS00108">
    <property type="entry name" value="PROTEIN_KINASE_ST"/>
    <property type="match status" value="1"/>
</dbReference>
<evidence type="ECO:0000256" key="1">
    <source>
        <dbReference type="ARBA" id="ARBA00004604"/>
    </source>
</evidence>
<dbReference type="Pfam" id="PF04006">
    <property type="entry name" value="Mpp10"/>
    <property type="match status" value="1"/>
</dbReference>
<feature type="compositionally biased region" description="Basic and acidic residues" evidence="7">
    <location>
        <begin position="1670"/>
        <end position="1681"/>
    </location>
</feature>
<feature type="compositionally biased region" description="Basic residues" evidence="7">
    <location>
        <begin position="1682"/>
        <end position="1696"/>
    </location>
</feature>
<feature type="region of interest" description="Disordered" evidence="7">
    <location>
        <begin position="1197"/>
        <end position="1219"/>
    </location>
</feature>
<feature type="region of interest" description="Disordered" evidence="7">
    <location>
        <begin position="518"/>
        <end position="558"/>
    </location>
</feature>
<keyword evidence="10" id="KW-1185">Reference proteome</keyword>
<dbReference type="PROSITE" id="PS50011">
    <property type="entry name" value="PROTEIN_KINASE_DOM"/>
    <property type="match status" value="1"/>
</dbReference>
<feature type="region of interest" description="Disordered" evidence="7">
    <location>
        <begin position="1767"/>
        <end position="1799"/>
    </location>
</feature>
<feature type="region of interest" description="Disordered" evidence="7">
    <location>
        <begin position="1663"/>
        <end position="1701"/>
    </location>
</feature>
<feature type="domain" description="Protein kinase" evidence="8">
    <location>
        <begin position="610"/>
        <end position="1079"/>
    </location>
</feature>
<evidence type="ECO:0000259" key="8">
    <source>
        <dbReference type="PROSITE" id="PS50011"/>
    </source>
</evidence>
<dbReference type="GO" id="GO:0006364">
    <property type="term" value="P:rRNA processing"/>
    <property type="evidence" value="ECO:0007669"/>
    <property type="project" value="UniProtKB-KW"/>
</dbReference>
<feature type="compositionally biased region" description="Basic residues" evidence="7">
    <location>
        <begin position="38"/>
        <end position="55"/>
    </location>
</feature>
<dbReference type="InterPro" id="IPR011009">
    <property type="entry name" value="Kinase-like_dom_sf"/>
</dbReference>
<feature type="region of interest" description="Disordered" evidence="7">
    <location>
        <begin position="1542"/>
        <end position="1562"/>
    </location>
</feature>
<reference evidence="9 10" key="1">
    <citation type="submission" date="2024-10" db="EMBL/GenBank/DDBJ databases">
        <title>Updated reference genomes for cyclostephanoid diatoms.</title>
        <authorList>
            <person name="Roberts W.R."/>
            <person name="Alverson A.J."/>
        </authorList>
    </citation>
    <scope>NUCLEOTIDE SEQUENCE [LARGE SCALE GENOMIC DNA]</scope>
    <source>
        <strain evidence="9 10">AJA010-31</strain>
    </source>
</reference>
<comment type="caution">
    <text evidence="9">The sequence shown here is derived from an EMBL/GenBank/DDBJ whole genome shotgun (WGS) entry which is preliminary data.</text>
</comment>
<evidence type="ECO:0000313" key="10">
    <source>
        <dbReference type="Proteomes" id="UP001530400"/>
    </source>
</evidence>
<feature type="compositionally biased region" description="Acidic residues" evidence="7">
    <location>
        <begin position="1300"/>
        <end position="1314"/>
    </location>
</feature>
<keyword evidence="4" id="KW-0539">Nucleus</keyword>
<keyword evidence="3" id="KW-0698">rRNA processing</keyword>
<dbReference type="PANTHER" id="PTHR17039:SF0">
    <property type="entry name" value="U3 SMALL NUCLEOLAR RIBONUCLEOPROTEIN PROTEIN MPP10"/>
    <property type="match status" value="1"/>
</dbReference>
<feature type="region of interest" description="Disordered" evidence="7">
    <location>
        <begin position="1255"/>
        <end position="1509"/>
    </location>
</feature>
<dbReference type="InterPro" id="IPR008271">
    <property type="entry name" value="Ser/Thr_kinase_AS"/>
</dbReference>
<feature type="region of interest" description="Disordered" evidence="7">
    <location>
        <begin position="396"/>
        <end position="443"/>
    </location>
</feature>